<evidence type="ECO:0000313" key="5">
    <source>
        <dbReference type="Proteomes" id="UP000239434"/>
    </source>
</evidence>
<dbReference type="SUPFAM" id="SSF46689">
    <property type="entry name" value="Homeodomain-like"/>
    <property type="match status" value="1"/>
</dbReference>
<dbReference type="Pfam" id="PF17937">
    <property type="entry name" value="TetR_C_28"/>
    <property type="match status" value="1"/>
</dbReference>
<dbReference type="EMBL" id="PVBR01000048">
    <property type="protein sequence ID" value="PRD40456.1"/>
    <property type="molecule type" value="Genomic_DNA"/>
</dbReference>
<proteinExistence type="predicted"/>
<gene>
    <name evidence="4" type="ORF">C5748_26935</name>
</gene>
<dbReference type="Proteomes" id="UP000239434">
    <property type="component" value="Unassembled WGS sequence"/>
</dbReference>
<dbReference type="PROSITE" id="PS50977">
    <property type="entry name" value="HTH_TETR_2"/>
    <property type="match status" value="1"/>
</dbReference>
<keyword evidence="5" id="KW-1185">Reference proteome</keyword>
<protein>
    <submittedName>
        <fullName evidence="4">TetR/AcrR family transcriptional regulator</fullName>
    </submittedName>
</protein>
<dbReference type="GO" id="GO:0003677">
    <property type="term" value="F:DNA binding"/>
    <property type="evidence" value="ECO:0007669"/>
    <property type="project" value="UniProtKB-UniRule"/>
</dbReference>
<accession>A0A2S9IIV3</accession>
<name>A0A2S9IIV3_9HYPH</name>
<evidence type="ECO:0000259" key="3">
    <source>
        <dbReference type="PROSITE" id="PS50977"/>
    </source>
</evidence>
<organism evidence="4 5">
    <name type="scientific">Phyllobacterium phragmitis</name>
    <dbReference type="NCBI Taxonomy" id="2670329"/>
    <lineage>
        <taxon>Bacteria</taxon>
        <taxon>Pseudomonadati</taxon>
        <taxon>Pseudomonadota</taxon>
        <taxon>Alphaproteobacteria</taxon>
        <taxon>Hyphomicrobiales</taxon>
        <taxon>Phyllobacteriaceae</taxon>
        <taxon>Phyllobacterium</taxon>
    </lineage>
</organism>
<feature type="DNA-binding region" description="H-T-H motif" evidence="2">
    <location>
        <begin position="27"/>
        <end position="46"/>
    </location>
</feature>
<dbReference type="InterPro" id="IPR009057">
    <property type="entry name" value="Homeodomain-like_sf"/>
</dbReference>
<feature type="domain" description="HTH tetR-type" evidence="3">
    <location>
        <begin position="6"/>
        <end position="64"/>
    </location>
</feature>
<sequence length="190" mass="20394">MPRPRLHDQENILDAVERVIARDGVLSLGAVAKEAGVSKATVLYEHTSKRDLLAALVARTIKADNAFNANCEAEFAGQLDAPLLGRIEAAKRTPWGNGGNAAVLGLISALMQDEALRSAFRANQAKLGGSLIEAAADARTTRLAWLALEGFKFQQHMELVAWSETERAEILDDITTLAQKGTLTGENSSD</sequence>
<reference evidence="4 5" key="1">
    <citation type="submission" date="2018-02" db="EMBL/GenBank/DDBJ databases">
        <title>The draft genome of Phyllobacterium sp. 1N-3.</title>
        <authorList>
            <person name="Liu L."/>
            <person name="Li L."/>
            <person name="Zhang X."/>
            <person name="Wang T."/>
            <person name="Liang L."/>
        </authorList>
    </citation>
    <scope>NUCLEOTIDE SEQUENCE [LARGE SCALE GENOMIC DNA]</scope>
    <source>
        <strain evidence="4 5">1N-3</strain>
    </source>
</reference>
<dbReference type="RefSeq" id="WP_105746088.1">
    <property type="nucleotide sequence ID" value="NZ_PVBR01000048.1"/>
</dbReference>
<dbReference type="Gene3D" id="1.10.357.10">
    <property type="entry name" value="Tetracycline Repressor, domain 2"/>
    <property type="match status" value="1"/>
</dbReference>
<evidence type="ECO:0000313" key="4">
    <source>
        <dbReference type="EMBL" id="PRD40456.1"/>
    </source>
</evidence>
<dbReference type="AlphaFoldDB" id="A0A2S9IIV3"/>
<keyword evidence="1 2" id="KW-0238">DNA-binding</keyword>
<evidence type="ECO:0000256" key="1">
    <source>
        <dbReference type="ARBA" id="ARBA00023125"/>
    </source>
</evidence>
<comment type="caution">
    <text evidence="4">The sequence shown here is derived from an EMBL/GenBank/DDBJ whole genome shotgun (WGS) entry which is preliminary data.</text>
</comment>
<dbReference type="InterPro" id="IPR041479">
    <property type="entry name" value="TetR_CgmR_C"/>
</dbReference>
<evidence type="ECO:0000256" key="2">
    <source>
        <dbReference type="PROSITE-ProRule" id="PRU00335"/>
    </source>
</evidence>
<dbReference type="Pfam" id="PF00440">
    <property type="entry name" value="TetR_N"/>
    <property type="match status" value="1"/>
</dbReference>
<dbReference type="InterPro" id="IPR001647">
    <property type="entry name" value="HTH_TetR"/>
</dbReference>